<dbReference type="STRING" id="1217970.SAMN05444002_0397"/>
<keyword evidence="4 5" id="KW-0472">Membrane</keyword>
<evidence type="ECO:0000256" key="1">
    <source>
        <dbReference type="ARBA" id="ARBA00004141"/>
    </source>
</evidence>
<evidence type="ECO:0000256" key="5">
    <source>
        <dbReference type="SAM" id="Phobius"/>
    </source>
</evidence>
<evidence type="ECO:0000259" key="6">
    <source>
        <dbReference type="Pfam" id="PF07298"/>
    </source>
</evidence>
<evidence type="ECO:0000256" key="3">
    <source>
        <dbReference type="ARBA" id="ARBA00022989"/>
    </source>
</evidence>
<evidence type="ECO:0000313" key="7">
    <source>
        <dbReference type="EMBL" id="SIN78706.1"/>
    </source>
</evidence>
<feature type="transmembrane region" description="Helical" evidence="5">
    <location>
        <begin position="70"/>
        <end position="87"/>
    </location>
</feature>
<dbReference type="RefSeq" id="WP_074254585.1">
    <property type="nucleotide sequence ID" value="NZ_FSRL01000001.1"/>
</dbReference>
<dbReference type="GO" id="GO:0016020">
    <property type="term" value="C:membrane"/>
    <property type="evidence" value="ECO:0007669"/>
    <property type="project" value="UniProtKB-SubCell"/>
</dbReference>
<keyword evidence="2 5" id="KW-0812">Transmembrane</keyword>
<keyword evidence="8" id="KW-1185">Reference proteome</keyword>
<accession>A0A1N6E6T0</accession>
<dbReference type="OrthoDB" id="5293641at2"/>
<comment type="subcellular location">
    <subcellularLocation>
        <location evidence="1">Membrane</location>
        <topology evidence="1">Multi-pass membrane protein</topology>
    </subcellularLocation>
</comment>
<dbReference type="EMBL" id="FSRL01000001">
    <property type="protein sequence ID" value="SIN78706.1"/>
    <property type="molecule type" value="Genomic_DNA"/>
</dbReference>
<evidence type="ECO:0000256" key="4">
    <source>
        <dbReference type="ARBA" id="ARBA00023136"/>
    </source>
</evidence>
<feature type="domain" description="NnrU" evidence="6">
    <location>
        <begin position="7"/>
        <end position="181"/>
    </location>
</feature>
<organism evidence="7 8">
    <name type="scientific">Vannielia litorea</name>
    <dbReference type="NCBI Taxonomy" id="1217970"/>
    <lineage>
        <taxon>Bacteria</taxon>
        <taxon>Pseudomonadati</taxon>
        <taxon>Pseudomonadota</taxon>
        <taxon>Alphaproteobacteria</taxon>
        <taxon>Rhodobacterales</taxon>
        <taxon>Paracoccaceae</taxon>
        <taxon>Vannielia</taxon>
    </lineage>
</organism>
<dbReference type="Pfam" id="PF07298">
    <property type="entry name" value="NnrU"/>
    <property type="match status" value="1"/>
</dbReference>
<protein>
    <submittedName>
        <fullName evidence="7">NnrU protein</fullName>
    </submittedName>
</protein>
<feature type="transmembrane region" description="Helical" evidence="5">
    <location>
        <begin position="6"/>
        <end position="25"/>
    </location>
</feature>
<proteinExistence type="predicted"/>
<sequence>MALPLTLLIAGLALWWLAHLFKRIAPERRAAMGNGGRGAVALALIASIVLMTFGIRTADASPDLWYPPHWLRHLNNLLVLIALYFTSPGPSKGALFYKMRHPMLFGFALWAFAHLLVNGDLATMILFGGLLAWALAEMVVINRAEPEWAPPPKGSIAKDAMFLAISVLLLGLIGWIHGLLGYPVFG</sequence>
<evidence type="ECO:0000256" key="2">
    <source>
        <dbReference type="ARBA" id="ARBA00022692"/>
    </source>
</evidence>
<dbReference type="AlphaFoldDB" id="A0A1N6E6T0"/>
<name>A0A1N6E6T0_9RHOB</name>
<dbReference type="InterPro" id="IPR009915">
    <property type="entry name" value="NnrU_dom"/>
</dbReference>
<keyword evidence="3 5" id="KW-1133">Transmembrane helix</keyword>
<reference evidence="8" key="1">
    <citation type="submission" date="2016-11" db="EMBL/GenBank/DDBJ databases">
        <authorList>
            <person name="Varghese N."/>
            <person name="Submissions S."/>
        </authorList>
    </citation>
    <scope>NUCLEOTIDE SEQUENCE [LARGE SCALE GENOMIC DNA]</scope>
    <source>
        <strain evidence="8">DSM 29440</strain>
    </source>
</reference>
<feature type="transmembrane region" description="Helical" evidence="5">
    <location>
        <begin position="162"/>
        <end position="185"/>
    </location>
</feature>
<gene>
    <name evidence="7" type="ORF">SAMN05444002_0397</name>
</gene>
<feature type="transmembrane region" description="Helical" evidence="5">
    <location>
        <begin position="37"/>
        <end position="58"/>
    </location>
</feature>
<dbReference type="Proteomes" id="UP000184932">
    <property type="component" value="Unassembled WGS sequence"/>
</dbReference>
<evidence type="ECO:0000313" key="8">
    <source>
        <dbReference type="Proteomes" id="UP000184932"/>
    </source>
</evidence>
<feature type="transmembrane region" description="Helical" evidence="5">
    <location>
        <begin position="99"/>
        <end position="117"/>
    </location>
</feature>